<feature type="transmembrane region" description="Helical" evidence="1">
    <location>
        <begin position="96"/>
        <end position="113"/>
    </location>
</feature>
<keyword evidence="1" id="KW-0812">Transmembrane</keyword>
<evidence type="ECO:0000313" key="3">
    <source>
        <dbReference type="Proteomes" id="UP000652354"/>
    </source>
</evidence>
<feature type="transmembrane region" description="Helical" evidence="1">
    <location>
        <begin position="18"/>
        <end position="38"/>
    </location>
</feature>
<dbReference type="InterPro" id="IPR038330">
    <property type="entry name" value="TspO/MBR-related_sf"/>
</dbReference>
<feature type="transmembrane region" description="Helical" evidence="1">
    <location>
        <begin position="119"/>
        <end position="138"/>
    </location>
</feature>
<evidence type="ECO:0000256" key="1">
    <source>
        <dbReference type="SAM" id="Phobius"/>
    </source>
</evidence>
<dbReference type="Gene3D" id="1.20.1260.100">
    <property type="entry name" value="TspO/MBR protein"/>
    <property type="match status" value="1"/>
</dbReference>
<protein>
    <recommendedName>
        <fullName evidence="4">Tryptophan-rich sensory protein</fullName>
    </recommendedName>
</protein>
<accession>A0A919UGR1</accession>
<organism evidence="2 3">
    <name type="scientific">Demequina activiva</name>
    <dbReference type="NCBI Taxonomy" id="1582364"/>
    <lineage>
        <taxon>Bacteria</taxon>
        <taxon>Bacillati</taxon>
        <taxon>Actinomycetota</taxon>
        <taxon>Actinomycetes</taxon>
        <taxon>Micrococcales</taxon>
        <taxon>Demequinaceae</taxon>
        <taxon>Demequina</taxon>
    </lineage>
</organism>
<dbReference type="PANTHER" id="PTHR33802">
    <property type="entry name" value="SI:CH211-161H7.5-RELATED"/>
    <property type="match status" value="1"/>
</dbReference>
<evidence type="ECO:0000313" key="2">
    <source>
        <dbReference type="EMBL" id="GIG54699.1"/>
    </source>
</evidence>
<proteinExistence type="predicted"/>
<dbReference type="EMBL" id="BONR01000002">
    <property type="protein sequence ID" value="GIG54699.1"/>
    <property type="molecule type" value="Genomic_DNA"/>
</dbReference>
<feature type="transmembrane region" description="Helical" evidence="1">
    <location>
        <begin position="214"/>
        <end position="233"/>
    </location>
</feature>
<dbReference type="Proteomes" id="UP000652354">
    <property type="component" value="Unassembled WGS sequence"/>
</dbReference>
<feature type="transmembrane region" description="Helical" evidence="1">
    <location>
        <begin position="189"/>
        <end position="207"/>
    </location>
</feature>
<sequence length="276" mass="27960">MTPTDTAAVRTSDRVRQVVVLVGAALAIVGAAWGSGAFGGTPIEEAAGGALAADATLLAPASPAFAIWSVIYVGLAVFAVVQALPSRAPDPRMRAVGWLVLASMVLNAAWIGVVQAGALALSVLVIAVLVATLSLIAVRLVASRPSTWLDLWSTDVPVGLYLGWASVATAADATAWGVDVLDADAGDGVGWAVAVLAVIAVIAVAFARYSRRRTALSIATGLAMAWGLAWIAVGRAEGEPHSLPVMWAAGLAASVAFAAPFAARDFSRERPGANGA</sequence>
<feature type="transmembrane region" description="Helical" evidence="1">
    <location>
        <begin position="158"/>
        <end position="177"/>
    </location>
</feature>
<evidence type="ECO:0008006" key="4">
    <source>
        <dbReference type="Google" id="ProtNLM"/>
    </source>
</evidence>
<feature type="transmembrane region" description="Helical" evidence="1">
    <location>
        <begin position="245"/>
        <end position="263"/>
    </location>
</feature>
<comment type="caution">
    <text evidence="2">The sequence shown here is derived from an EMBL/GenBank/DDBJ whole genome shotgun (WGS) entry which is preliminary data.</text>
</comment>
<feature type="transmembrane region" description="Helical" evidence="1">
    <location>
        <begin position="65"/>
        <end position="84"/>
    </location>
</feature>
<dbReference type="AlphaFoldDB" id="A0A919UGR1"/>
<dbReference type="PANTHER" id="PTHR33802:SF1">
    <property type="entry name" value="XK-RELATED PROTEIN"/>
    <property type="match status" value="1"/>
</dbReference>
<reference evidence="2" key="1">
    <citation type="submission" date="2021-01" db="EMBL/GenBank/DDBJ databases">
        <title>Whole genome shotgun sequence of Demequina activiva NBRC 110675.</title>
        <authorList>
            <person name="Komaki H."/>
            <person name="Tamura T."/>
        </authorList>
    </citation>
    <scope>NUCLEOTIDE SEQUENCE</scope>
    <source>
        <strain evidence="2">NBRC 110675</strain>
    </source>
</reference>
<keyword evidence="3" id="KW-1185">Reference proteome</keyword>
<name>A0A919UGR1_9MICO</name>
<keyword evidence="1" id="KW-1133">Transmembrane helix</keyword>
<keyword evidence="1" id="KW-0472">Membrane</keyword>
<gene>
    <name evidence="2" type="ORF">Dac01nite_14510</name>
</gene>
<dbReference type="RefSeq" id="WP_203655105.1">
    <property type="nucleotide sequence ID" value="NZ_BONR01000002.1"/>
</dbReference>